<dbReference type="EMBL" id="JH604637">
    <property type="protein sequence ID" value="EHY64962.1"/>
    <property type="molecule type" value="Genomic_DNA"/>
</dbReference>
<dbReference type="PANTHER" id="PTHR12416">
    <property type="entry name" value="RRNA-PROCESSING PROTEIN UTP23 HOMOLOG"/>
    <property type="match status" value="1"/>
</dbReference>
<dbReference type="AlphaFoldDB" id="H8ZEJ7"/>
<evidence type="ECO:0000256" key="3">
    <source>
        <dbReference type="ARBA" id="ARBA00022552"/>
    </source>
</evidence>
<dbReference type="GO" id="GO:0004540">
    <property type="term" value="F:RNA nuclease activity"/>
    <property type="evidence" value="ECO:0007669"/>
    <property type="project" value="UniProtKB-ARBA"/>
</dbReference>
<evidence type="ECO:0000256" key="6">
    <source>
        <dbReference type="SAM" id="MobiDB-lite"/>
    </source>
</evidence>
<evidence type="ECO:0000313" key="8">
    <source>
        <dbReference type="EMBL" id="EHY64962.1"/>
    </source>
</evidence>
<reference evidence="9 10" key="3">
    <citation type="journal article" date="2014" name="Genome Announc.">
        <title>Genome Sequence of the Microsporidian Species Nematocida sp1 Strain ERTm6 (ATCC PRA-372).</title>
        <authorList>
            <person name="Bakowski M.A."/>
            <person name="Priest M."/>
            <person name="Young S."/>
            <person name="Cuomo C.A."/>
            <person name="Troemel E.R."/>
        </authorList>
    </citation>
    <scope>NUCLEOTIDE SEQUENCE [LARGE SCALE GENOMIC DNA]</scope>
    <source>
        <strain evidence="9 10">ERTm6</strain>
    </source>
</reference>
<comment type="subcellular location">
    <subcellularLocation>
        <location evidence="1">Nucleus</location>
        <location evidence="1">Nucleolus</location>
    </subcellularLocation>
</comment>
<evidence type="ECO:0000256" key="4">
    <source>
        <dbReference type="ARBA" id="ARBA00023242"/>
    </source>
</evidence>
<reference evidence="8" key="1">
    <citation type="submission" date="2011-03" db="EMBL/GenBank/DDBJ databases">
        <title>The Genome Sequence of Nematocida sp1 strain ERTm2.</title>
        <authorList>
            <consortium name="The Broad Institute Genome Sequencing Platform"/>
            <consortium name="The Broad Institute Genome Sequencing Center for Infectious Disease"/>
            <person name="Cuomo C."/>
            <person name="Troemel E."/>
            <person name="Young S.K."/>
            <person name="Zeng Q."/>
            <person name="Gargeya S."/>
            <person name="Fitzgerald M."/>
            <person name="Haas B."/>
            <person name="Abouelleil A."/>
            <person name="Alvarado L."/>
            <person name="Arachchi H.M."/>
            <person name="Berlin A."/>
            <person name="Brown A."/>
            <person name="Chapman S.B."/>
            <person name="Chen Z."/>
            <person name="Dunbar C."/>
            <person name="Freedman E."/>
            <person name="Gearin G."/>
            <person name="Gellesch M."/>
            <person name="Goldberg J."/>
            <person name="Griggs A."/>
            <person name="Gujja S."/>
            <person name="Heilman E.R."/>
            <person name="Heiman D."/>
            <person name="Howarth C."/>
            <person name="Larson L."/>
            <person name="Lui A."/>
            <person name="MacDonald P.J.P."/>
            <person name="Mehta T."/>
            <person name="Montmayeur A."/>
            <person name="Murphy C."/>
            <person name="Neiman D."/>
            <person name="Pearson M."/>
            <person name="Priest M."/>
            <person name="Roberts A."/>
            <person name="Saif S."/>
            <person name="Shea T."/>
            <person name="Shenoy N."/>
            <person name="Sisk P."/>
            <person name="Stolte C."/>
            <person name="Sykes S."/>
            <person name="White J."/>
            <person name="Yandava C."/>
            <person name="Wortman J."/>
            <person name="Nusbaum C."/>
            <person name="Birren B."/>
        </authorList>
    </citation>
    <scope>NUCLEOTIDE SEQUENCE</scope>
    <source>
        <strain evidence="8">ERTm2</strain>
    </source>
</reference>
<feature type="domain" description="PIN" evidence="7">
    <location>
        <begin position="52"/>
        <end position="151"/>
    </location>
</feature>
<dbReference type="EMBL" id="AKIJ01000004">
    <property type="protein sequence ID" value="KFG25660.1"/>
    <property type="molecule type" value="Genomic_DNA"/>
</dbReference>
<evidence type="ECO:0000313" key="10">
    <source>
        <dbReference type="Proteomes" id="UP000054524"/>
    </source>
</evidence>
<keyword evidence="10" id="KW-1185">Reference proteome</keyword>
<dbReference type="CDD" id="cd09864">
    <property type="entry name" value="PIN_Fcf1-like"/>
    <property type="match status" value="1"/>
</dbReference>
<accession>A0A086J0J2</accession>
<feature type="compositionally biased region" description="Basic and acidic residues" evidence="6">
    <location>
        <begin position="18"/>
        <end position="29"/>
    </location>
</feature>
<dbReference type="SUPFAM" id="SSF88723">
    <property type="entry name" value="PIN domain-like"/>
    <property type="match status" value="1"/>
</dbReference>
<evidence type="ECO:0000259" key="7">
    <source>
        <dbReference type="SMART" id="SM00670"/>
    </source>
</evidence>
<dbReference type="Gene3D" id="3.40.50.1010">
    <property type="entry name" value="5'-nuclease"/>
    <property type="match status" value="1"/>
</dbReference>
<dbReference type="HOGENOM" id="CLU_081098_1_0_1"/>
<dbReference type="Pfam" id="PF04900">
    <property type="entry name" value="Fcf1"/>
    <property type="match status" value="1"/>
</dbReference>
<evidence type="ECO:0000313" key="9">
    <source>
        <dbReference type="EMBL" id="KFG25660.1"/>
    </source>
</evidence>
<accession>H8ZEJ7</accession>
<dbReference type="FunFam" id="3.40.50.1010:FF:000039">
    <property type="entry name" value="rRNA-processing protein FCF1 family protein"/>
    <property type="match status" value="1"/>
</dbReference>
<gene>
    <name evidence="8" type="ORF">NERG_02018</name>
    <name evidence="9" type="ORF">NESG_01639</name>
</gene>
<sequence>MCGKKSVGRVKSMRRRASPVEEAKNTPEIREDEINPDLRTYFDINHNLNPPYNVILDTNFVNMSLRRKIEIAPSLISCLFSRVNMFVTDCVIAEMEKLGRVHTLALKVIKGEKFQRLKCDHPGIYADNCFVERVKQHPCYIIATCDKELKQRLRRIPGVPILSVQGKQYYVESLPATGLFKF</sequence>
<evidence type="ECO:0000256" key="2">
    <source>
        <dbReference type="ARBA" id="ARBA00022517"/>
    </source>
</evidence>
<dbReference type="InterPro" id="IPR029060">
    <property type="entry name" value="PIN-like_dom_sf"/>
</dbReference>
<keyword evidence="3" id="KW-0698">rRNA processing</keyword>
<keyword evidence="4" id="KW-0539">Nucleus</keyword>
<dbReference type="SMART" id="SM00670">
    <property type="entry name" value="PINc"/>
    <property type="match status" value="1"/>
</dbReference>
<dbReference type="GO" id="GO:0006364">
    <property type="term" value="P:rRNA processing"/>
    <property type="evidence" value="ECO:0007669"/>
    <property type="project" value="UniProtKB-KW"/>
</dbReference>
<dbReference type="Proteomes" id="UP000005622">
    <property type="component" value="Unassembled WGS sequence"/>
</dbReference>
<comment type="similarity">
    <text evidence="5">Belongs to the UTP23/FCF1 family. FCF1 subfamily.</text>
</comment>
<dbReference type="STRING" id="944018.H8ZEJ7"/>
<evidence type="ECO:0000256" key="5">
    <source>
        <dbReference type="ARBA" id="ARBA00024026"/>
    </source>
</evidence>
<dbReference type="OrthoDB" id="76105at2759"/>
<name>H8ZEJ7_NEMA1</name>
<keyword evidence="2" id="KW-0690">Ribosome biogenesis</keyword>
<dbReference type="InterPro" id="IPR037503">
    <property type="entry name" value="Fcf1_PIN"/>
</dbReference>
<dbReference type="InterPro" id="IPR006984">
    <property type="entry name" value="Fcf1/UTP23"/>
</dbReference>
<organism evidence="8">
    <name type="scientific">Nematocida ausubeli (strain ATCC PRA-371 / ERTm2)</name>
    <name type="common">Nematode killer fungus</name>
    <dbReference type="NCBI Taxonomy" id="1913371"/>
    <lineage>
        <taxon>Eukaryota</taxon>
        <taxon>Fungi</taxon>
        <taxon>Fungi incertae sedis</taxon>
        <taxon>Microsporidia</taxon>
        <taxon>Nematocida</taxon>
    </lineage>
</organism>
<protein>
    <submittedName>
        <fullName evidence="8">Nucleolar preribosomal assembly protein</fullName>
    </submittedName>
</protein>
<feature type="region of interest" description="Disordered" evidence="6">
    <location>
        <begin position="1"/>
        <end position="29"/>
    </location>
</feature>
<evidence type="ECO:0000256" key="1">
    <source>
        <dbReference type="ARBA" id="ARBA00004604"/>
    </source>
</evidence>
<feature type="compositionally biased region" description="Basic residues" evidence="6">
    <location>
        <begin position="1"/>
        <end position="17"/>
    </location>
</feature>
<dbReference type="InterPro" id="IPR002716">
    <property type="entry name" value="PIN_dom"/>
</dbReference>
<reference evidence="9" key="2">
    <citation type="submission" date="2012-10" db="EMBL/GenBank/DDBJ databases">
        <authorList>
            <consortium name="The Broad Institute Genome Sequencing Platform"/>
            <consortium name="The Broad Institute Genome Sequencing Center for Infectious Disease"/>
            <person name="Cuomo C."/>
            <person name="Troemel E."/>
            <person name="Walker B."/>
            <person name="Young S.K."/>
            <person name="Zeng Q."/>
            <person name="Gargeya S."/>
            <person name="Fitzgerald M."/>
            <person name="Haas B."/>
            <person name="Abouelleil A."/>
            <person name="Alvarado L."/>
            <person name="Arachchi H.M."/>
            <person name="Berlin A.M."/>
            <person name="Chapman S.B."/>
            <person name="Goldberg J."/>
            <person name="Griggs A."/>
            <person name="Gujja S."/>
            <person name="Hansen M."/>
            <person name="Howarth C."/>
            <person name="Imamovic A."/>
            <person name="Larimer J."/>
            <person name="McCowan C."/>
            <person name="Murphy C."/>
            <person name="Neiman D."/>
            <person name="Pearson M."/>
            <person name="Priest M."/>
            <person name="Roberts A."/>
            <person name="Saif S."/>
            <person name="Shea T."/>
            <person name="Sisk P."/>
            <person name="Sykes S."/>
            <person name="Wortman J."/>
            <person name="Nusbaum C."/>
            <person name="Birren B."/>
        </authorList>
    </citation>
    <scope>NUCLEOTIDE SEQUENCE</scope>
    <source>
        <strain evidence="9">ERTm6</strain>
    </source>
</reference>
<proteinExistence type="inferred from homology"/>
<dbReference type="GO" id="GO:0032040">
    <property type="term" value="C:small-subunit processome"/>
    <property type="evidence" value="ECO:0007669"/>
    <property type="project" value="InterPro"/>
</dbReference>
<dbReference type="Proteomes" id="UP000054524">
    <property type="component" value="Unassembled WGS sequence"/>
</dbReference>